<evidence type="ECO:0000313" key="3">
    <source>
        <dbReference type="Proteomes" id="UP001153620"/>
    </source>
</evidence>
<dbReference type="AlphaFoldDB" id="A0A9N9WJ78"/>
<dbReference type="FunFam" id="3.40.720.10:FF:000017">
    <property type="entry name" value="Predicted protein"/>
    <property type="match status" value="1"/>
</dbReference>
<keyword evidence="1" id="KW-1133">Transmembrane helix</keyword>
<dbReference type="PANTHER" id="PTHR10974">
    <property type="entry name" value="FI08016P-RELATED"/>
    <property type="match status" value="1"/>
</dbReference>
<sequence>MKFKNKFCNKRIRRVCSYLIENKTASYELFTKMGLRRKCSARTVLQQLFITIIMMTILMLSIFAIFQVNNELIGVKELEDLDNDVLLGDYLLDSENCKIPNLSPFSKEAMSVYKALPPKKCHSLMPLTSIDGDKLIINEKHKASYLSWYQNEIKCCYQRITRAGSNKTADNEYSLSKCTNFVSGHALDRKDEFILVSCVGYYNARVIKRIQSDVYMNAHAIIMSKESVNKKLKVNNKNSSMNVLLIGIDSISRLNLIRSMPNTFRYLKDNNWYDMKVFNKMAYNTFPNLMAILTGLNESDVEHKCHPRHVGELEKCKFLWNDFNDANYANAYAEDSMSLTTFNYYKTGFINQPTDYYFRPFGLAAENFLKKSFEKPWLSMCLGYEHYADFIYRYAVDFSKKYQNDSFFGLFWTNSFSHDDLSMPSEYDQKMKLYLQQLEEQGTLNNTIVMFFSDHGMRFGGIRKFFTGWLEERMPYLFFWLPEKFRNDYPELAENLKVNEHRLISPFDLHVTMKHILKLYGKYNGDLSSESCEECQSIFNEVPHNRSCLDAGISNVWCGCSSFNETDHKSKAVEKAANFAVKVLNTDMQHLKSCAKLKLNKISSARESKHGSTTDYLVSFDVLPSKGQMEATVRCNEQCKELDIVGEISRINRYGNQSWCISDAHLRKYCFCK</sequence>
<proteinExistence type="predicted"/>
<dbReference type="GO" id="GO:0005615">
    <property type="term" value="C:extracellular space"/>
    <property type="evidence" value="ECO:0007669"/>
    <property type="project" value="TreeGrafter"/>
</dbReference>
<accession>A0A9N9WJ78</accession>
<dbReference type="Gene3D" id="3.40.720.10">
    <property type="entry name" value="Alkaline Phosphatase, subunit A"/>
    <property type="match status" value="1"/>
</dbReference>
<name>A0A9N9WJ78_9DIPT</name>
<keyword evidence="1" id="KW-0472">Membrane</keyword>
<dbReference type="CDD" id="cd16021">
    <property type="entry name" value="ALP_like"/>
    <property type="match status" value="1"/>
</dbReference>
<dbReference type="SUPFAM" id="SSF53649">
    <property type="entry name" value="Alkaline phosphatase-like"/>
    <property type="match status" value="1"/>
</dbReference>
<organism evidence="2 3">
    <name type="scientific">Chironomus riparius</name>
    <dbReference type="NCBI Taxonomy" id="315576"/>
    <lineage>
        <taxon>Eukaryota</taxon>
        <taxon>Metazoa</taxon>
        <taxon>Ecdysozoa</taxon>
        <taxon>Arthropoda</taxon>
        <taxon>Hexapoda</taxon>
        <taxon>Insecta</taxon>
        <taxon>Pterygota</taxon>
        <taxon>Neoptera</taxon>
        <taxon>Endopterygota</taxon>
        <taxon>Diptera</taxon>
        <taxon>Nematocera</taxon>
        <taxon>Chironomoidea</taxon>
        <taxon>Chironomidae</taxon>
        <taxon>Chironominae</taxon>
        <taxon>Chironomus</taxon>
    </lineage>
</organism>
<protein>
    <submittedName>
        <fullName evidence="2">Uncharacterized protein</fullName>
    </submittedName>
</protein>
<evidence type="ECO:0000313" key="2">
    <source>
        <dbReference type="EMBL" id="CAG9797471.1"/>
    </source>
</evidence>
<evidence type="ECO:0000256" key="1">
    <source>
        <dbReference type="SAM" id="Phobius"/>
    </source>
</evidence>
<dbReference type="InterPro" id="IPR017850">
    <property type="entry name" value="Alkaline_phosphatase_core_sf"/>
</dbReference>
<dbReference type="PANTHER" id="PTHR10974:SF9">
    <property type="entry name" value="DUF229 DOMAIN CONTAINING PROTEIN-RELATED"/>
    <property type="match status" value="1"/>
</dbReference>
<dbReference type="OrthoDB" id="413313at2759"/>
<reference evidence="2" key="2">
    <citation type="submission" date="2022-10" db="EMBL/GenBank/DDBJ databases">
        <authorList>
            <consortium name="ENA_rothamsted_submissions"/>
            <consortium name="culmorum"/>
            <person name="King R."/>
        </authorList>
    </citation>
    <scope>NUCLEOTIDE SEQUENCE</scope>
</reference>
<dbReference type="InterPro" id="IPR004245">
    <property type="entry name" value="DUF229"/>
</dbReference>
<dbReference type="Proteomes" id="UP001153620">
    <property type="component" value="Chromosome 1"/>
</dbReference>
<gene>
    <name evidence="2" type="ORF">CHIRRI_LOCUS469</name>
</gene>
<dbReference type="Pfam" id="PF02995">
    <property type="entry name" value="DUF229"/>
    <property type="match status" value="1"/>
</dbReference>
<keyword evidence="1" id="KW-0812">Transmembrane</keyword>
<feature type="transmembrane region" description="Helical" evidence="1">
    <location>
        <begin position="44"/>
        <end position="66"/>
    </location>
</feature>
<reference evidence="2" key="1">
    <citation type="submission" date="2022-01" db="EMBL/GenBank/DDBJ databases">
        <authorList>
            <person name="King R."/>
        </authorList>
    </citation>
    <scope>NUCLEOTIDE SEQUENCE</scope>
</reference>
<keyword evidence="3" id="KW-1185">Reference proteome</keyword>
<dbReference type="EMBL" id="OU895877">
    <property type="protein sequence ID" value="CAG9797471.1"/>
    <property type="molecule type" value="Genomic_DNA"/>
</dbReference>